<dbReference type="InterPro" id="IPR029063">
    <property type="entry name" value="SAM-dependent_MTases_sf"/>
</dbReference>
<dbReference type="HAMAP" id="MF_00812">
    <property type="entry name" value="Thiopur_methtran"/>
    <property type="match status" value="1"/>
</dbReference>
<comment type="subcellular location">
    <subcellularLocation>
        <location evidence="2">Cytoplasm</location>
    </subcellularLocation>
</comment>
<dbReference type="GO" id="GO:0032259">
    <property type="term" value="P:methylation"/>
    <property type="evidence" value="ECO:0007669"/>
    <property type="project" value="UniProtKB-KW"/>
</dbReference>
<name>A0AAV3AC90_PYXAD</name>
<evidence type="ECO:0000313" key="10">
    <source>
        <dbReference type="Proteomes" id="UP001181693"/>
    </source>
</evidence>
<reference evidence="9" key="1">
    <citation type="thesis" date="2020" institute="ProQuest LLC" country="789 East Eisenhower Parkway, Ann Arbor, MI, USA">
        <title>Comparative Genomics and Chromosome Evolution.</title>
        <authorList>
            <person name="Mudd A.B."/>
        </authorList>
    </citation>
    <scope>NUCLEOTIDE SEQUENCE</scope>
    <source>
        <strain evidence="9">1538</strain>
        <tissue evidence="9">Blood</tissue>
    </source>
</reference>
<dbReference type="PANTHER" id="PTHR10259:SF11">
    <property type="entry name" value="THIOPURINE S-METHYLTRANSFERASE"/>
    <property type="match status" value="1"/>
</dbReference>
<dbReference type="AlphaFoldDB" id="A0AAV3AC90"/>
<accession>A0AAV3AC90</accession>
<dbReference type="GO" id="GO:0008119">
    <property type="term" value="F:thiopurine S-methyltransferase activity"/>
    <property type="evidence" value="ECO:0007669"/>
    <property type="project" value="UniProtKB-EC"/>
</dbReference>
<evidence type="ECO:0000256" key="1">
    <source>
        <dbReference type="ARBA" id="ARBA00000903"/>
    </source>
</evidence>
<comment type="caution">
    <text evidence="9">The sequence shown here is derived from an EMBL/GenBank/DDBJ whole genome shotgun (WGS) entry which is preliminary data.</text>
</comment>
<dbReference type="PIRSF" id="PIRSF023956">
    <property type="entry name" value="Thiopurine_S-methyltransferase"/>
    <property type="match status" value="1"/>
</dbReference>
<dbReference type="EC" id="2.1.1.67" evidence="4"/>
<dbReference type="PROSITE" id="PS51585">
    <property type="entry name" value="SAM_MT_TPMT"/>
    <property type="match status" value="1"/>
</dbReference>
<keyword evidence="5" id="KW-0963">Cytoplasm</keyword>
<evidence type="ECO:0000256" key="4">
    <source>
        <dbReference type="ARBA" id="ARBA00011905"/>
    </source>
</evidence>
<keyword evidence="6" id="KW-0489">Methyltransferase</keyword>
<keyword evidence="7" id="KW-0808">Transferase</keyword>
<dbReference type="Proteomes" id="UP001181693">
    <property type="component" value="Unassembled WGS sequence"/>
</dbReference>
<evidence type="ECO:0000256" key="6">
    <source>
        <dbReference type="ARBA" id="ARBA00022603"/>
    </source>
</evidence>
<keyword evidence="10" id="KW-1185">Reference proteome</keyword>
<dbReference type="PANTHER" id="PTHR10259">
    <property type="entry name" value="THIOPURINE S-METHYLTRANSFERASE"/>
    <property type="match status" value="1"/>
</dbReference>
<evidence type="ECO:0000256" key="2">
    <source>
        <dbReference type="ARBA" id="ARBA00004496"/>
    </source>
</evidence>
<dbReference type="Pfam" id="PF05724">
    <property type="entry name" value="TPMT"/>
    <property type="match status" value="1"/>
</dbReference>
<protein>
    <recommendedName>
        <fullName evidence="4">thiopurine S-methyltransferase</fullName>
        <ecNumber evidence="4">2.1.1.67</ecNumber>
    </recommendedName>
</protein>
<comment type="catalytic activity">
    <reaction evidence="1">
        <text>S-adenosyl-L-methionine + a thiopurine = S-adenosyl-L-homocysteine + a thiopurine S-methylether.</text>
        <dbReference type="EC" id="2.1.1.67"/>
    </reaction>
</comment>
<dbReference type="FunFam" id="3.40.50.150:FF:000101">
    <property type="entry name" value="Thiopurine S-methyltransferase"/>
    <property type="match status" value="1"/>
</dbReference>
<evidence type="ECO:0000256" key="5">
    <source>
        <dbReference type="ARBA" id="ARBA00022490"/>
    </source>
</evidence>
<evidence type="ECO:0000256" key="7">
    <source>
        <dbReference type="ARBA" id="ARBA00022679"/>
    </source>
</evidence>
<sequence length="236" mass="27079">MSDNSTEIKQDRVLTDEDWKGKWEARQIGFHEKDVHPLFSEFLDEIINGKTKLNIFFPLCGKAVDMKWLADMGHNIVGVDVAEMGMKEFFEEQNVPYVEETVAEIPGAKVFKSTSGNISLYCCNIYNISDSIVGRFDGIWDRGALVAVNPCDRKRYANLLLSLQNKDSRHLAVVLEYNPNVITGPPFYVPESEIEELFGSTCNFKLLKKIDAITDRQRQWGLDYYYEKIYLITPKS</sequence>
<evidence type="ECO:0000313" key="9">
    <source>
        <dbReference type="EMBL" id="DBA24523.1"/>
    </source>
</evidence>
<organism evidence="9 10">
    <name type="scientific">Pyxicephalus adspersus</name>
    <name type="common">African bullfrog</name>
    <dbReference type="NCBI Taxonomy" id="30357"/>
    <lineage>
        <taxon>Eukaryota</taxon>
        <taxon>Metazoa</taxon>
        <taxon>Chordata</taxon>
        <taxon>Craniata</taxon>
        <taxon>Vertebrata</taxon>
        <taxon>Euteleostomi</taxon>
        <taxon>Amphibia</taxon>
        <taxon>Batrachia</taxon>
        <taxon>Anura</taxon>
        <taxon>Neobatrachia</taxon>
        <taxon>Ranoidea</taxon>
        <taxon>Pyxicephalidae</taxon>
        <taxon>Pyxicephalinae</taxon>
        <taxon>Pyxicephalus</taxon>
    </lineage>
</organism>
<evidence type="ECO:0000256" key="8">
    <source>
        <dbReference type="ARBA" id="ARBA00022691"/>
    </source>
</evidence>
<proteinExistence type="inferred from homology"/>
<evidence type="ECO:0000256" key="3">
    <source>
        <dbReference type="ARBA" id="ARBA00008145"/>
    </source>
</evidence>
<dbReference type="InterPro" id="IPR008854">
    <property type="entry name" value="TPMT"/>
</dbReference>
<gene>
    <name evidence="9" type="ORF">GDO54_012164</name>
</gene>
<dbReference type="SUPFAM" id="SSF53335">
    <property type="entry name" value="S-adenosyl-L-methionine-dependent methyltransferases"/>
    <property type="match status" value="1"/>
</dbReference>
<dbReference type="GO" id="GO:0005737">
    <property type="term" value="C:cytoplasm"/>
    <property type="evidence" value="ECO:0007669"/>
    <property type="project" value="UniProtKB-SubCell"/>
</dbReference>
<comment type="similarity">
    <text evidence="3">Belongs to the class I-like SAM-binding methyltransferase superfamily. TPMT family.</text>
</comment>
<dbReference type="Gene3D" id="3.40.50.150">
    <property type="entry name" value="Vaccinia Virus protein VP39"/>
    <property type="match status" value="1"/>
</dbReference>
<keyword evidence="8" id="KW-0949">S-adenosyl-L-methionine</keyword>
<dbReference type="EMBL" id="DYDO01000005">
    <property type="protein sequence ID" value="DBA24523.1"/>
    <property type="molecule type" value="Genomic_DNA"/>
</dbReference>
<dbReference type="InterPro" id="IPR025835">
    <property type="entry name" value="Thiopurine_S-MeTrfase"/>
</dbReference>